<dbReference type="Proteomes" id="UP000070299">
    <property type="component" value="Unassembled WGS sequence"/>
</dbReference>
<evidence type="ECO:0000313" key="3">
    <source>
        <dbReference type="Proteomes" id="UP000070299"/>
    </source>
</evidence>
<keyword evidence="3" id="KW-1185">Reference proteome</keyword>
<dbReference type="EMBL" id="LSNE01000003">
    <property type="protein sequence ID" value="KXI30440.1"/>
    <property type="molecule type" value="Genomic_DNA"/>
</dbReference>
<dbReference type="OrthoDB" id="1449298at2"/>
<feature type="domain" description="DUF6966" evidence="1">
    <location>
        <begin position="23"/>
        <end position="62"/>
    </location>
</feature>
<protein>
    <recommendedName>
        <fullName evidence="1">DUF6966 domain-containing protein</fullName>
    </recommendedName>
</protein>
<dbReference type="AlphaFoldDB" id="A0A136A5N8"/>
<gene>
    <name evidence="2" type="ORF">AX660_10775</name>
</gene>
<evidence type="ECO:0000259" key="1">
    <source>
        <dbReference type="Pfam" id="PF22294"/>
    </source>
</evidence>
<accession>A0A136A5N8</accession>
<proteinExistence type="predicted"/>
<dbReference type="Pfam" id="PF22294">
    <property type="entry name" value="DUF6966"/>
    <property type="match status" value="1"/>
</dbReference>
<evidence type="ECO:0000313" key="2">
    <source>
        <dbReference type="EMBL" id="KXI30440.1"/>
    </source>
</evidence>
<reference evidence="3" key="1">
    <citation type="submission" date="2016-02" db="EMBL/GenBank/DDBJ databases">
        <authorList>
            <person name="Schultz-Johansen M."/>
            <person name="Glaring M.A."/>
            <person name="Bech P.K."/>
            <person name="Stougaard P."/>
        </authorList>
    </citation>
    <scope>NUCLEOTIDE SEQUENCE [LARGE SCALE GENOMIC DNA]</scope>
    <source>
        <strain evidence="3">S66</strain>
    </source>
</reference>
<sequence length="101" mass="12093">MSSKYQQYRLCLNELHNLLLAYNESHWADYFMKSICLLKEGKPHKSMLHCLRAYGGMGSFNDELNFTGAKPETVTRGIELRTKLWQLCHNNYNWLKRMFEW</sequence>
<organism evidence="2 3">
    <name type="scientific">Paraglaciecola hydrolytica</name>
    <dbReference type="NCBI Taxonomy" id="1799789"/>
    <lineage>
        <taxon>Bacteria</taxon>
        <taxon>Pseudomonadati</taxon>
        <taxon>Pseudomonadota</taxon>
        <taxon>Gammaproteobacteria</taxon>
        <taxon>Alteromonadales</taxon>
        <taxon>Alteromonadaceae</taxon>
        <taxon>Paraglaciecola</taxon>
    </lineage>
</organism>
<dbReference type="InterPro" id="IPR054239">
    <property type="entry name" value="DUF6966"/>
</dbReference>
<comment type="caution">
    <text evidence="2">The sequence shown here is derived from an EMBL/GenBank/DDBJ whole genome shotgun (WGS) entry which is preliminary data.</text>
</comment>
<name>A0A136A5N8_9ALTE</name>
<dbReference type="RefSeq" id="WP_068374906.1">
    <property type="nucleotide sequence ID" value="NZ_LSNE01000003.1"/>
</dbReference>